<accession>A0A246HH98</accession>
<protein>
    <recommendedName>
        <fullName evidence="1">Transposase IS200-like domain-containing protein</fullName>
    </recommendedName>
</protein>
<dbReference type="Proteomes" id="UP000198157">
    <property type="component" value="Unassembled WGS sequence"/>
</dbReference>
<dbReference type="SMART" id="SM01321">
    <property type="entry name" value="Y1_Tnp"/>
    <property type="match status" value="1"/>
</dbReference>
<dbReference type="AlphaFoldDB" id="A0A246HH98"/>
<dbReference type="SUPFAM" id="SSF143422">
    <property type="entry name" value="Transposase IS200-like"/>
    <property type="match status" value="1"/>
</dbReference>
<dbReference type="PANTHER" id="PTHR36966:SF1">
    <property type="entry name" value="REP-ASSOCIATED TYROSINE TRANSPOSASE"/>
    <property type="match status" value="1"/>
</dbReference>
<dbReference type="InterPro" id="IPR052715">
    <property type="entry name" value="RAYT_transposase"/>
</dbReference>
<dbReference type="Pfam" id="PF01797">
    <property type="entry name" value="Y1_Tnp"/>
    <property type="match status" value="1"/>
</dbReference>
<evidence type="ECO:0000259" key="1">
    <source>
        <dbReference type="SMART" id="SM01321"/>
    </source>
</evidence>
<name>A0A246HH98_STEMA</name>
<feature type="domain" description="Transposase IS200-like" evidence="1">
    <location>
        <begin position="25"/>
        <end position="139"/>
    </location>
</feature>
<reference evidence="2 3" key="1">
    <citation type="submission" date="2017-06" db="EMBL/GenBank/DDBJ databases">
        <authorList>
            <person name="Kim H.J."/>
            <person name="Triplett B.A."/>
        </authorList>
    </citation>
    <scope>NUCLEOTIDE SEQUENCE [LARGE SCALE GENOMIC DNA]</scope>
    <source>
        <strain evidence="2 3">13146</strain>
    </source>
</reference>
<dbReference type="GO" id="GO:0043565">
    <property type="term" value="F:sequence-specific DNA binding"/>
    <property type="evidence" value="ECO:0007669"/>
    <property type="project" value="TreeGrafter"/>
</dbReference>
<dbReference type="GO" id="GO:0006313">
    <property type="term" value="P:DNA transposition"/>
    <property type="evidence" value="ECO:0007669"/>
    <property type="project" value="InterPro"/>
</dbReference>
<comment type="caution">
    <text evidence="2">The sequence shown here is derived from an EMBL/GenBank/DDBJ whole genome shotgun (WGS) entry which is preliminary data.</text>
</comment>
<sequence length="167" mass="19013">MAAPRTAGHPEGMPSPRLHYGRHSCIGIVYALTTITHARVPHFHQPDLARHVMQVLHAMEDEHRVCNLAWVVMPDHVHWLMQLRQGALGACMQRFKSRSSLLINRQSARSGPVWQAGYYDHALRKDEDLRRQATYILANPVRAGLAEVIGAYPFSWCRWPTEDHPPG</sequence>
<gene>
    <name evidence="2" type="ORF">CEE60_19855</name>
</gene>
<evidence type="ECO:0000313" key="3">
    <source>
        <dbReference type="Proteomes" id="UP000198157"/>
    </source>
</evidence>
<organism evidence="2 3">
    <name type="scientific">Stenotrophomonas maltophilia</name>
    <name type="common">Pseudomonas maltophilia</name>
    <name type="synonym">Xanthomonas maltophilia</name>
    <dbReference type="NCBI Taxonomy" id="40324"/>
    <lineage>
        <taxon>Bacteria</taxon>
        <taxon>Pseudomonadati</taxon>
        <taxon>Pseudomonadota</taxon>
        <taxon>Gammaproteobacteria</taxon>
        <taxon>Lysobacterales</taxon>
        <taxon>Lysobacteraceae</taxon>
        <taxon>Stenotrophomonas</taxon>
        <taxon>Stenotrophomonas maltophilia group</taxon>
    </lineage>
</organism>
<dbReference type="PANTHER" id="PTHR36966">
    <property type="entry name" value="REP-ASSOCIATED TYROSINE TRANSPOSASE"/>
    <property type="match status" value="1"/>
</dbReference>
<evidence type="ECO:0000313" key="2">
    <source>
        <dbReference type="EMBL" id="OWQ49373.1"/>
    </source>
</evidence>
<dbReference type="InterPro" id="IPR002686">
    <property type="entry name" value="Transposase_17"/>
</dbReference>
<dbReference type="NCBIfam" id="NF047646">
    <property type="entry name" value="REP_Tyr_transpos"/>
    <property type="match status" value="1"/>
</dbReference>
<dbReference type="Gene3D" id="3.30.70.1290">
    <property type="entry name" value="Transposase IS200-like"/>
    <property type="match status" value="1"/>
</dbReference>
<proteinExistence type="predicted"/>
<dbReference type="OrthoDB" id="9791101at2"/>
<dbReference type="GO" id="GO:0004803">
    <property type="term" value="F:transposase activity"/>
    <property type="evidence" value="ECO:0007669"/>
    <property type="project" value="InterPro"/>
</dbReference>
<dbReference type="EMBL" id="NIVS01000060">
    <property type="protein sequence ID" value="OWQ49373.1"/>
    <property type="molecule type" value="Genomic_DNA"/>
</dbReference>
<dbReference type="InterPro" id="IPR036515">
    <property type="entry name" value="Transposase_17_sf"/>
</dbReference>